<evidence type="ECO:0000256" key="8">
    <source>
        <dbReference type="ARBA" id="ARBA00022895"/>
    </source>
</evidence>
<evidence type="ECO:0000256" key="12">
    <source>
        <dbReference type="ARBA" id="ARBA00023242"/>
    </source>
</evidence>
<keyword evidence="6" id="KW-0158">Chromosome</keyword>
<keyword evidence="9" id="KW-0805">Transcription regulation</keyword>
<comment type="caution">
    <text evidence="14">The sequence shown here is derived from an EMBL/GenBank/DDBJ whole genome shotgun (WGS) entry which is preliminary data.</text>
</comment>
<keyword evidence="7" id="KW-0819">tRNA processing</keyword>
<evidence type="ECO:0000313" key="15">
    <source>
        <dbReference type="Proteomes" id="UP000694255"/>
    </source>
</evidence>
<sequence length="128" mass="14475">MDLIEQQSNKKRKTIMTSSLIPTAEYTAPDISQQLFHPGDGPHTTYGKTTQISDIVIKAGGEDRDKPSKHKDTALGHLRAQLTTLQDQINVFLTERMQLEKDKIKGQQIEDDVERRILDEGVDENESD</sequence>
<keyword evidence="12" id="KW-0539">Nucleus</keyword>
<organism evidence="14 15">
    <name type="scientific">[Candida] subhashii</name>
    <dbReference type="NCBI Taxonomy" id="561895"/>
    <lineage>
        <taxon>Eukaryota</taxon>
        <taxon>Fungi</taxon>
        <taxon>Dikarya</taxon>
        <taxon>Ascomycota</taxon>
        <taxon>Saccharomycotina</taxon>
        <taxon>Pichiomycetes</taxon>
        <taxon>Debaryomycetaceae</taxon>
        <taxon>Spathaspora</taxon>
    </lineage>
</organism>
<keyword evidence="15" id="KW-1185">Reference proteome</keyword>
<proteinExistence type="inferred from homology"/>
<comment type="function">
    <text evidence="13">Component of the EKC/KEOPS complex that is required for the formation of a threonylcarbamoyl group on adenosine at position 37 (t(6)A37) in tRNAs that read codons beginning with adenine. The complex is probably involved in the transfer of the threonylcarbamoyl moiety of threonylcarbamoyl-AMP (TC-AMP) to the N6 group of A37. GON7 likely plays a supporting role to the catalytic subunit KAE1 in the complex. The EKC/KEOPS complex also promotes both telomere uncapping and telomere elongation. The complex is required for efficient recruitment of transcriptional coactivators.</text>
</comment>
<evidence type="ECO:0000256" key="10">
    <source>
        <dbReference type="ARBA" id="ARBA00023159"/>
    </source>
</evidence>
<name>A0A8J5UU57_9ASCO</name>
<dbReference type="GO" id="GO:0005634">
    <property type="term" value="C:nucleus"/>
    <property type="evidence" value="ECO:0007669"/>
    <property type="project" value="UniProtKB-SubCell"/>
</dbReference>
<comment type="subcellular location">
    <subcellularLocation>
        <location evidence="2">Chromosome</location>
        <location evidence="2">Telomere</location>
    </subcellularLocation>
    <subcellularLocation>
        <location evidence="1">Nucleus</location>
    </subcellularLocation>
</comment>
<dbReference type="GO" id="GO:0008033">
    <property type="term" value="P:tRNA processing"/>
    <property type="evidence" value="ECO:0007669"/>
    <property type="project" value="UniProtKB-KW"/>
</dbReference>
<keyword evidence="8" id="KW-0779">Telomere</keyword>
<dbReference type="EMBL" id="JAGSYN010000301">
    <property type="protein sequence ID" value="KAG7660454.1"/>
    <property type="molecule type" value="Genomic_DNA"/>
</dbReference>
<evidence type="ECO:0000256" key="5">
    <source>
        <dbReference type="ARBA" id="ARBA00019746"/>
    </source>
</evidence>
<dbReference type="Pfam" id="PF08738">
    <property type="entry name" value="Gon7"/>
    <property type="match status" value="1"/>
</dbReference>
<gene>
    <name evidence="14" type="ORF">J8A68_006035</name>
</gene>
<comment type="subunit">
    <text evidence="4">Component of the EKC/KEOPS complex composed of at least BUD32, CGI121, GON7, KAE1 and PCC1; the whole complex dimerizes.</text>
</comment>
<protein>
    <recommendedName>
        <fullName evidence="5">EKC/KEOPS complex subunit GON7</fullName>
    </recommendedName>
</protein>
<accession>A0A8J5UU57</accession>
<evidence type="ECO:0000256" key="7">
    <source>
        <dbReference type="ARBA" id="ARBA00022694"/>
    </source>
</evidence>
<keyword evidence="10" id="KW-0010">Activator</keyword>
<dbReference type="RefSeq" id="XP_049260688.1">
    <property type="nucleotide sequence ID" value="XM_049410166.1"/>
</dbReference>
<evidence type="ECO:0000256" key="2">
    <source>
        <dbReference type="ARBA" id="ARBA00004574"/>
    </source>
</evidence>
<keyword evidence="11" id="KW-0804">Transcription</keyword>
<comment type="similarity">
    <text evidence="3">Belongs to the GON7 family.</text>
</comment>
<evidence type="ECO:0000256" key="9">
    <source>
        <dbReference type="ARBA" id="ARBA00023015"/>
    </source>
</evidence>
<dbReference type="InterPro" id="IPR014849">
    <property type="entry name" value="EKC/KEOPS_Gon7"/>
</dbReference>
<evidence type="ECO:0000256" key="3">
    <source>
        <dbReference type="ARBA" id="ARBA00008529"/>
    </source>
</evidence>
<evidence type="ECO:0000313" key="14">
    <source>
        <dbReference type="EMBL" id="KAG7660454.1"/>
    </source>
</evidence>
<dbReference type="GO" id="GO:0000781">
    <property type="term" value="C:chromosome, telomeric region"/>
    <property type="evidence" value="ECO:0007669"/>
    <property type="project" value="UniProtKB-SubCell"/>
</dbReference>
<dbReference type="GeneID" id="73472834"/>
<evidence type="ECO:0000256" key="11">
    <source>
        <dbReference type="ARBA" id="ARBA00023163"/>
    </source>
</evidence>
<dbReference type="OrthoDB" id="2288868at2759"/>
<reference evidence="14 15" key="1">
    <citation type="journal article" date="2021" name="DNA Res.">
        <title>Genome analysis of Candida subhashii reveals its hybrid nature and dual mitochondrial genome conformations.</title>
        <authorList>
            <person name="Mixao V."/>
            <person name="Hegedusova E."/>
            <person name="Saus E."/>
            <person name="Pryszcz L.P."/>
            <person name="Cillingova A."/>
            <person name="Nosek J."/>
            <person name="Gabaldon T."/>
        </authorList>
    </citation>
    <scope>NUCLEOTIDE SEQUENCE [LARGE SCALE GENOMIC DNA]</scope>
    <source>
        <strain evidence="14 15">CBS 10753</strain>
    </source>
</reference>
<evidence type="ECO:0000256" key="1">
    <source>
        <dbReference type="ARBA" id="ARBA00004123"/>
    </source>
</evidence>
<dbReference type="AlphaFoldDB" id="A0A8J5UU57"/>
<dbReference type="Proteomes" id="UP000694255">
    <property type="component" value="Unassembled WGS sequence"/>
</dbReference>
<evidence type="ECO:0000256" key="13">
    <source>
        <dbReference type="ARBA" id="ARBA00025393"/>
    </source>
</evidence>
<evidence type="ECO:0000256" key="6">
    <source>
        <dbReference type="ARBA" id="ARBA00022454"/>
    </source>
</evidence>
<evidence type="ECO:0000256" key="4">
    <source>
        <dbReference type="ARBA" id="ARBA00011534"/>
    </source>
</evidence>